<accession>A0ABR4ASB6</accession>
<evidence type="ECO:0000313" key="2">
    <source>
        <dbReference type="Proteomes" id="UP001590951"/>
    </source>
</evidence>
<organism evidence="1 2">
    <name type="scientific">Lepraria finkii</name>
    <dbReference type="NCBI Taxonomy" id="1340010"/>
    <lineage>
        <taxon>Eukaryota</taxon>
        <taxon>Fungi</taxon>
        <taxon>Dikarya</taxon>
        <taxon>Ascomycota</taxon>
        <taxon>Pezizomycotina</taxon>
        <taxon>Lecanoromycetes</taxon>
        <taxon>OSLEUM clade</taxon>
        <taxon>Lecanoromycetidae</taxon>
        <taxon>Lecanorales</taxon>
        <taxon>Lecanorineae</taxon>
        <taxon>Stereocaulaceae</taxon>
        <taxon>Lepraria</taxon>
    </lineage>
</organism>
<gene>
    <name evidence="1" type="ORF">ABVK25_011397</name>
</gene>
<name>A0ABR4ASB6_9LECA</name>
<comment type="caution">
    <text evidence="1">The sequence shown here is derived from an EMBL/GenBank/DDBJ whole genome shotgun (WGS) entry which is preliminary data.</text>
</comment>
<reference evidence="1 2" key="1">
    <citation type="submission" date="2024-09" db="EMBL/GenBank/DDBJ databases">
        <title>Rethinking Asexuality: The Enigmatic Case of Functional Sexual Genes in Lepraria (Stereocaulaceae).</title>
        <authorList>
            <person name="Doellman M."/>
            <person name="Sun Y."/>
            <person name="Barcenas-Pena A."/>
            <person name="Lumbsch H.T."/>
            <person name="Grewe F."/>
        </authorList>
    </citation>
    <scope>NUCLEOTIDE SEQUENCE [LARGE SCALE GENOMIC DNA]</scope>
    <source>
        <strain evidence="1 2">Grewe 0041</strain>
    </source>
</reference>
<evidence type="ECO:0000313" key="1">
    <source>
        <dbReference type="EMBL" id="KAL2047539.1"/>
    </source>
</evidence>
<dbReference type="Proteomes" id="UP001590951">
    <property type="component" value="Unassembled WGS sequence"/>
</dbReference>
<protein>
    <submittedName>
        <fullName evidence="1">Uncharacterized protein</fullName>
    </submittedName>
</protein>
<keyword evidence="2" id="KW-1185">Reference proteome</keyword>
<proteinExistence type="predicted"/>
<dbReference type="EMBL" id="JBHFEH010000097">
    <property type="protein sequence ID" value="KAL2047539.1"/>
    <property type="molecule type" value="Genomic_DNA"/>
</dbReference>
<sequence>MDRPDPTRRPDRRGLSLPTYTVTRLAAHAELRDRGGIAPVAEVEAMGQLTGGVAHDSPAHPIWLLDMLTRRGLGTPRRRLIDGALNRPSRGAVRLLAFGAAAWAVAVDWCAGRAWPVIGSTSDR</sequence>